<evidence type="ECO:0000313" key="1">
    <source>
        <dbReference type="EMBL" id="VEL42868.1"/>
    </source>
</evidence>
<evidence type="ECO:0000313" key="2">
    <source>
        <dbReference type="Proteomes" id="UP000784294"/>
    </source>
</evidence>
<dbReference type="EMBL" id="CAAALY010277179">
    <property type="protein sequence ID" value="VEL42868.1"/>
    <property type="molecule type" value="Genomic_DNA"/>
</dbReference>
<name>A0A3S5B862_9PLAT</name>
<sequence>MYAPKRFAAPSPPPRHHHRSFSPQLPLFLFLLASSAPDHSFARHNLSREITLHDNDCLVLVRQNLPSFPGVTRIFQLRHRQGGGSFRQPAPPAPQPGPARFCSPQNMQPNSPVALNPVALTPQLLEVVWLVDGSLVPVDGSRAVHSIEQLFSPDWPSERLNAVKIGSLAGAVGGPPNIFLDKVSRHHSPSGQVHYLFFSVIPPFTHSIINFKFY</sequence>
<keyword evidence="2" id="KW-1185">Reference proteome</keyword>
<accession>A0A3S5B862</accession>
<dbReference type="AlphaFoldDB" id="A0A3S5B862"/>
<comment type="caution">
    <text evidence="1">The sequence shown here is derived from an EMBL/GenBank/DDBJ whole genome shotgun (WGS) entry which is preliminary data.</text>
</comment>
<protein>
    <submittedName>
        <fullName evidence="1">Uncharacterized protein</fullName>
    </submittedName>
</protein>
<gene>
    <name evidence="1" type="ORF">PXEA_LOCUS36308</name>
</gene>
<organism evidence="1 2">
    <name type="scientific">Protopolystoma xenopodis</name>
    <dbReference type="NCBI Taxonomy" id="117903"/>
    <lineage>
        <taxon>Eukaryota</taxon>
        <taxon>Metazoa</taxon>
        <taxon>Spiralia</taxon>
        <taxon>Lophotrochozoa</taxon>
        <taxon>Platyhelminthes</taxon>
        <taxon>Monogenea</taxon>
        <taxon>Polyopisthocotylea</taxon>
        <taxon>Polystomatidea</taxon>
        <taxon>Polystomatidae</taxon>
        <taxon>Protopolystoma</taxon>
    </lineage>
</organism>
<dbReference type="Proteomes" id="UP000784294">
    <property type="component" value="Unassembled WGS sequence"/>
</dbReference>
<proteinExistence type="predicted"/>
<reference evidence="1" key="1">
    <citation type="submission" date="2018-11" db="EMBL/GenBank/DDBJ databases">
        <authorList>
            <consortium name="Pathogen Informatics"/>
        </authorList>
    </citation>
    <scope>NUCLEOTIDE SEQUENCE</scope>
</reference>